<accession>A0A812UD06</accession>
<dbReference type="EMBL" id="CAJNJA010026552">
    <property type="protein sequence ID" value="CAE7561553.1"/>
    <property type="molecule type" value="Genomic_DNA"/>
</dbReference>
<feature type="compositionally biased region" description="Acidic residues" evidence="7">
    <location>
        <begin position="778"/>
        <end position="789"/>
    </location>
</feature>
<keyword evidence="5" id="KW-0106">Calcium</keyword>
<feature type="region of interest" description="Disordered" evidence="7">
    <location>
        <begin position="418"/>
        <end position="456"/>
    </location>
</feature>
<feature type="compositionally biased region" description="Basic and acidic residues" evidence="7">
    <location>
        <begin position="364"/>
        <end position="376"/>
    </location>
</feature>
<feature type="compositionally biased region" description="Basic and acidic residues" evidence="7">
    <location>
        <begin position="206"/>
        <end position="224"/>
    </location>
</feature>
<gene>
    <name evidence="10" type="primary">ncsA</name>
    <name evidence="10" type="ORF">SNEC2469_LOCUS16230</name>
</gene>
<evidence type="ECO:0000256" key="3">
    <source>
        <dbReference type="ARBA" id="ARBA00022723"/>
    </source>
</evidence>
<organism evidence="10 11">
    <name type="scientific">Symbiodinium necroappetens</name>
    <dbReference type="NCBI Taxonomy" id="1628268"/>
    <lineage>
        <taxon>Eukaryota</taxon>
        <taxon>Sar</taxon>
        <taxon>Alveolata</taxon>
        <taxon>Dinophyceae</taxon>
        <taxon>Suessiales</taxon>
        <taxon>Symbiodiniaceae</taxon>
        <taxon>Symbiodinium</taxon>
    </lineage>
</organism>
<proteinExistence type="inferred from homology"/>
<dbReference type="SUPFAM" id="SSF46565">
    <property type="entry name" value="Chaperone J-domain"/>
    <property type="match status" value="1"/>
</dbReference>
<dbReference type="GO" id="GO:0005509">
    <property type="term" value="F:calcium ion binding"/>
    <property type="evidence" value="ECO:0007669"/>
    <property type="project" value="InterPro"/>
</dbReference>
<dbReference type="SMART" id="SM00271">
    <property type="entry name" value="DnaJ"/>
    <property type="match status" value="1"/>
</dbReference>
<dbReference type="InterPro" id="IPR011992">
    <property type="entry name" value="EF-hand-dom_pair"/>
</dbReference>
<evidence type="ECO:0000259" key="9">
    <source>
        <dbReference type="PROSITE" id="PS50222"/>
    </source>
</evidence>
<feature type="region of interest" description="Disordered" evidence="7">
    <location>
        <begin position="260"/>
        <end position="380"/>
    </location>
</feature>
<feature type="domain" description="J" evidence="8">
    <location>
        <begin position="165"/>
        <end position="244"/>
    </location>
</feature>
<feature type="non-terminal residue" evidence="10">
    <location>
        <position position="1108"/>
    </location>
</feature>
<evidence type="ECO:0000256" key="6">
    <source>
        <dbReference type="ARBA" id="ARBA00023288"/>
    </source>
</evidence>
<feature type="region of interest" description="Disordered" evidence="7">
    <location>
        <begin position="179"/>
        <end position="224"/>
    </location>
</feature>
<dbReference type="InterPro" id="IPR001623">
    <property type="entry name" value="DnaJ_domain"/>
</dbReference>
<evidence type="ECO:0000256" key="1">
    <source>
        <dbReference type="ARBA" id="ARBA00006049"/>
    </source>
</evidence>
<dbReference type="Pfam" id="PF00226">
    <property type="entry name" value="DnaJ"/>
    <property type="match status" value="1"/>
</dbReference>
<dbReference type="PROSITE" id="PS50222">
    <property type="entry name" value="EF_HAND_2"/>
    <property type="match status" value="1"/>
</dbReference>
<evidence type="ECO:0000256" key="2">
    <source>
        <dbReference type="ARBA" id="ARBA00022707"/>
    </source>
</evidence>
<feature type="compositionally biased region" description="Basic and acidic residues" evidence="7">
    <location>
        <begin position="988"/>
        <end position="1000"/>
    </location>
</feature>
<keyword evidence="3" id="KW-0479">Metal-binding</keyword>
<feature type="region of interest" description="Disordered" evidence="7">
    <location>
        <begin position="765"/>
        <end position="789"/>
    </location>
</feature>
<evidence type="ECO:0000313" key="11">
    <source>
        <dbReference type="Proteomes" id="UP000601435"/>
    </source>
</evidence>
<dbReference type="AlphaFoldDB" id="A0A812UD06"/>
<evidence type="ECO:0000256" key="4">
    <source>
        <dbReference type="ARBA" id="ARBA00022737"/>
    </source>
</evidence>
<dbReference type="PROSITE" id="PS50076">
    <property type="entry name" value="DNAJ_2"/>
    <property type="match status" value="1"/>
</dbReference>
<dbReference type="OrthoDB" id="2129491at2759"/>
<evidence type="ECO:0000256" key="5">
    <source>
        <dbReference type="ARBA" id="ARBA00022837"/>
    </source>
</evidence>
<dbReference type="Proteomes" id="UP000601435">
    <property type="component" value="Unassembled WGS sequence"/>
</dbReference>
<feature type="region of interest" description="Disordered" evidence="7">
    <location>
        <begin position="607"/>
        <end position="662"/>
    </location>
</feature>
<dbReference type="InterPro" id="IPR036869">
    <property type="entry name" value="J_dom_sf"/>
</dbReference>
<dbReference type="Gene3D" id="1.10.287.110">
    <property type="entry name" value="DnaJ domain"/>
    <property type="match status" value="1"/>
</dbReference>
<dbReference type="CDD" id="cd06257">
    <property type="entry name" value="DnaJ"/>
    <property type="match status" value="1"/>
</dbReference>
<dbReference type="InterPro" id="IPR002048">
    <property type="entry name" value="EF_hand_dom"/>
</dbReference>
<dbReference type="CDD" id="cd00051">
    <property type="entry name" value="EFh"/>
    <property type="match status" value="1"/>
</dbReference>
<dbReference type="InterPro" id="IPR028846">
    <property type="entry name" value="Recoverin"/>
</dbReference>
<dbReference type="Gene3D" id="1.10.238.10">
    <property type="entry name" value="EF-hand"/>
    <property type="match status" value="1"/>
</dbReference>
<sequence length="1108" mass="120280">MTSTTRLQAAEVKALYARFRRLAPSGYLLQQQFQQTMGVMGLTDDHFLVDRMFQVFDTDHDGKLSFIEFASALAIMIRGTEDEKLAFSFKIVGGKEASGVRLEDFQQLVASYNRMMSSLVAPTGRLTSDEDVKRLFHELASTRDETEEEVISLDAYKAAAQENGDFLSCLGLEPMGGRAVAKKPQKPAPVPEAQDLDAPASAVESAFRRRSLDCHPDKRPGDPTAKAKFEALAAAKETLLDPDKRAAAISEVKLSQGQAFLRPRRAAGPPRAGAAAKKPAAPPAAAKPDPPAKSGFVPPSQREEPTPRASVPDPEKAAAGIFFRHLERQREKKEPRRDFLLPHGPFLKTVGEARATKKRPVQRAARESAPKDRSGLRDGAGISGKVKRLAEAVHVQPAPPWVGGGEGAQSHRVPVIAPTQEVPEPAPSPPECRKDDATSTPTCPRAAPAPQGKKKKDIPAARCLPLPLLLPATADIGALTTAVGRATGAKASDAGVLARVVSVLRRSGGEASLASLTQNPKRLKRILSRYPRLIDVYFPGKFNATQTLEVHARLRGAELQRAKEEEQERLRKSERWQTMEAEPINPFAPSAGRFQPGARLALKMRLARTRPLGQPVRRTGKKQPRVVDVDSSDEGSCLVMPPPPPSAQPGSRPGSGGEQQDTGLTCAEANASDNALLHAYAHAVGKWKASIDSVGSAVRRYFLLLPAGGLGLLRPGHPSLLYSFDVASKVLYEYVPAEERCVVMWSPSCPEVNAALWTVLPLPPEAPAQEAPSTPEAPPEEEEDSDSDDVDIDRLICDAAAEAGVQLNGEPCSESASFDVENDSRWLLSRGVFVVTVFTPPSKKWQVSAGLVACGRKSFLGRLPADPPSPVPEEPAQEDSYPWWMPTCGCTPMTRLTQLPCEARGEILDCEPAAPTAAMAATSEAHTGLADFSDAQEDLYHEVNALMRLCAKWTDSDRGLHVESVAPDPFMPQVLQEELRTYSRQRHFSRDVSRESEDSRAFANQMPQSPQKTSKKSAGVHVAVTAASRESDGQGPAIQGGRHRALSVSSSRQRRHHRLLGPKKGLAVHFGHENWNMVLSMMIGIRMSVGRSGQELHRELQPVDFIMK</sequence>
<evidence type="ECO:0000256" key="7">
    <source>
        <dbReference type="SAM" id="MobiDB-lite"/>
    </source>
</evidence>
<protein>
    <submittedName>
        <fullName evidence="10">NcsA protein</fullName>
    </submittedName>
</protein>
<feature type="region of interest" description="Disordered" evidence="7">
    <location>
        <begin position="985"/>
        <end position="1056"/>
    </location>
</feature>
<keyword evidence="2" id="KW-0519">Myristate</keyword>
<keyword evidence="6" id="KW-0449">Lipoprotein</keyword>
<dbReference type="Pfam" id="PF00036">
    <property type="entry name" value="EF-hand_1"/>
    <property type="match status" value="1"/>
</dbReference>
<feature type="compositionally biased region" description="Basic and acidic residues" evidence="7">
    <location>
        <begin position="324"/>
        <end position="340"/>
    </location>
</feature>
<keyword evidence="4" id="KW-0677">Repeat</keyword>
<dbReference type="SUPFAM" id="SSF47473">
    <property type="entry name" value="EF-hand"/>
    <property type="match status" value="1"/>
</dbReference>
<feature type="domain" description="EF-hand" evidence="9">
    <location>
        <begin position="44"/>
        <end position="79"/>
    </location>
</feature>
<dbReference type="PROSITE" id="PS00018">
    <property type="entry name" value="EF_HAND_1"/>
    <property type="match status" value="1"/>
</dbReference>
<comment type="similarity">
    <text evidence="1">Belongs to the recoverin family.</text>
</comment>
<evidence type="ECO:0000313" key="10">
    <source>
        <dbReference type="EMBL" id="CAE7561553.1"/>
    </source>
</evidence>
<dbReference type="PANTHER" id="PTHR23055:SF178">
    <property type="entry name" value="NEUROCALCIN HOMOLOG"/>
    <property type="match status" value="1"/>
</dbReference>
<feature type="compositionally biased region" description="Low complexity" evidence="7">
    <location>
        <begin position="266"/>
        <end position="287"/>
    </location>
</feature>
<dbReference type="SMART" id="SM00054">
    <property type="entry name" value="EFh"/>
    <property type="match status" value="1"/>
</dbReference>
<dbReference type="InterPro" id="IPR018247">
    <property type="entry name" value="EF_Hand_1_Ca_BS"/>
</dbReference>
<evidence type="ECO:0000259" key="8">
    <source>
        <dbReference type="PROSITE" id="PS50076"/>
    </source>
</evidence>
<dbReference type="PANTHER" id="PTHR23055">
    <property type="entry name" value="CALCIUM BINDING PROTEINS"/>
    <property type="match status" value="1"/>
</dbReference>
<name>A0A812UD06_9DINO</name>
<keyword evidence="11" id="KW-1185">Reference proteome</keyword>
<reference evidence="10" key="1">
    <citation type="submission" date="2021-02" db="EMBL/GenBank/DDBJ databases">
        <authorList>
            <person name="Dougan E. K."/>
            <person name="Rhodes N."/>
            <person name="Thang M."/>
            <person name="Chan C."/>
        </authorList>
    </citation>
    <scope>NUCLEOTIDE SEQUENCE</scope>
</reference>
<comment type="caution">
    <text evidence="10">The sequence shown here is derived from an EMBL/GenBank/DDBJ whole genome shotgun (WGS) entry which is preliminary data.</text>
</comment>